<dbReference type="InterPro" id="IPR036291">
    <property type="entry name" value="NAD(P)-bd_dom_sf"/>
</dbReference>
<dbReference type="Gene3D" id="3.30.360.10">
    <property type="entry name" value="Dihydrodipicolinate Reductase, domain 2"/>
    <property type="match status" value="1"/>
</dbReference>
<name>A0A6L9SFP3_9ACTN</name>
<dbReference type="SUPFAM" id="SSF51735">
    <property type="entry name" value="NAD(P)-binding Rossmann-fold domains"/>
    <property type="match status" value="1"/>
</dbReference>
<dbReference type="InterPro" id="IPR051450">
    <property type="entry name" value="Gfo/Idh/MocA_Oxidoreductases"/>
</dbReference>
<dbReference type="Gene3D" id="3.40.50.720">
    <property type="entry name" value="NAD(P)-binding Rossmann-like Domain"/>
    <property type="match status" value="1"/>
</dbReference>
<protein>
    <submittedName>
        <fullName evidence="4">Gfo/Idh/MocA family oxidoreductase</fullName>
    </submittedName>
</protein>
<reference evidence="4 5" key="1">
    <citation type="submission" date="2020-02" db="EMBL/GenBank/DDBJ databases">
        <authorList>
            <person name="Li X.-J."/>
            <person name="Han X.-M."/>
        </authorList>
    </citation>
    <scope>NUCLEOTIDE SEQUENCE [LARGE SCALE GENOMIC DNA]</scope>
    <source>
        <strain evidence="4 5">CCTCC AB 2017055</strain>
    </source>
</reference>
<sequence length="339" mass="35785">MSAQVRIGVIGLGFMGSRWAQALTEHPRVELAVVCDVRESHAKAEAEDLGTTWSADPAEAASDPTLDGVVVCTPEHLHVDAAIAALESGTPVAIEKPLAHELAAAERIRDASVKADVPVLAAHILRFEPRYAAIKSAIDDGTLGAVQAVRSERIGVVADQEVLRGRTSLPLYYGSHEFDLARWYAGDVARVAARRSRGVLQAAGYDVDDLYSVVLEFSGGAHGTCTLGWSLPNASAPFGTSGFTVIGEHGFARVEQGTTGLSVVGERGRKAVDTWYTPNVHGRTRGALANQVDHFVRVVTAEARPLCTAAEGVEAVRLCVAVERAAGSDAFVDVESIAA</sequence>
<accession>A0A6L9SFP3</accession>
<proteinExistence type="inferred from homology"/>
<gene>
    <name evidence="4" type="ORF">G1H10_24135</name>
</gene>
<dbReference type="PANTHER" id="PTHR43377">
    <property type="entry name" value="BILIVERDIN REDUCTASE A"/>
    <property type="match status" value="1"/>
</dbReference>
<keyword evidence="5" id="KW-1185">Reference proteome</keyword>
<evidence type="ECO:0000256" key="1">
    <source>
        <dbReference type="ARBA" id="ARBA00010928"/>
    </source>
</evidence>
<evidence type="ECO:0000313" key="4">
    <source>
        <dbReference type="EMBL" id="NEE03261.1"/>
    </source>
</evidence>
<dbReference type="Pfam" id="PF01408">
    <property type="entry name" value="GFO_IDH_MocA"/>
    <property type="match status" value="1"/>
</dbReference>
<comment type="caution">
    <text evidence="4">The sequence shown here is derived from an EMBL/GenBank/DDBJ whole genome shotgun (WGS) entry which is preliminary data.</text>
</comment>
<evidence type="ECO:0000259" key="3">
    <source>
        <dbReference type="Pfam" id="PF02894"/>
    </source>
</evidence>
<dbReference type="InterPro" id="IPR000683">
    <property type="entry name" value="Gfo/Idh/MocA-like_OxRdtase_N"/>
</dbReference>
<dbReference type="GO" id="GO:0000166">
    <property type="term" value="F:nucleotide binding"/>
    <property type="evidence" value="ECO:0007669"/>
    <property type="project" value="InterPro"/>
</dbReference>
<feature type="domain" description="Gfo/Idh/MocA-like oxidoreductase N-terminal" evidence="2">
    <location>
        <begin position="5"/>
        <end position="121"/>
    </location>
</feature>
<dbReference type="SUPFAM" id="SSF55347">
    <property type="entry name" value="Glyceraldehyde-3-phosphate dehydrogenase-like, C-terminal domain"/>
    <property type="match status" value="1"/>
</dbReference>
<dbReference type="EMBL" id="JAAGOA010000020">
    <property type="protein sequence ID" value="NEE03261.1"/>
    <property type="molecule type" value="Genomic_DNA"/>
</dbReference>
<evidence type="ECO:0000259" key="2">
    <source>
        <dbReference type="Pfam" id="PF01408"/>
    </source>
</evidence>
<feature type="domain" description="Gfo/Idh/MocA-like oxidoreductase C-terminal" evidence="3">
    <location>
        <begin position="135"/>
        <end position="329"/>
    </location>
</feature>
<comment type="similarity">
    <text evidence="1">Belongs to the Gfo/Idh/MocA family.</text>
</comment>
<evidence type="ECO:0000313" key="5">
    <source>
        <dbReference type="Proteomes" id="UP000475214"/>
    </source>
</evidence>
<dbReference type="PANTHER" id="PTHR43377:SF8">
    <property type="entry name" value="BLR3664 PROTEIN"/>
    <property type="match status" value="1"/>
</dbReference>
<dbReference type="Proteomes" id="UP000475214">
    <property type="component" value="Unassembled WGS sequence"/>
</dbReference>
<dbReference type="InterPro" id="IPR004104">
    <property type="entry name" value="Gfo/Idh/MocA-like_OxRdtase_C"/>
</dbReference>
<organism evidence="4 5">
    <name type="scientific">Phytoactinopolyspora halotolerans</name>
    <dbReference type="NCBI Taxonomy" id="1981512"/>
    <lineage>
        <taxon>Bacteria</taxon>
        <taxon>Bacillati</taxon>
        <taxon>Actinomycetota</taxon>
        <taxon>Actinomycetes</taxon>
        <taxon>Jiangellales</taxon>
        <taxon>Jiangellaceae</taxon>
        <taxon>Phytoactinopolyspora</taxon>
    </lineage>
</organism>
<dbReference type="AlphaFoldDB" id="A0A6L9SFP3"/>
<dbReference type="RefSeq" id="WP_163742757.1">
    <property type="nucleotide sequence ID" value="NZ_JAAGOA010000020.1"/>
</dbReference>
<dbReference type="Pfam" id="PF02894">
    <property type="entry name" value="GFO_IDH_MocA_C"/>
    <property type="match status" value="1"/>
</dbReference>